<evidence type="ECO:0000313" key="8">
    <source>
        <dbReference type="Proteomes" id="UP000316639"/>
    </source>
</evidence>
<dbReference type="Proteomes" id="UP000316639">
    <property type="component" value="Unassembled WGS sequence"/>
</dbReference>
<keyword evidence="2 5" id="KW-0645">Protease</keyword>
<evidence type="ECO:0000259" key="6">
    <source>
        <dbReference type="Pfam" id="PF00082"/>
    </source>
</evidence>
<comment type="similarity">
    <text evidence="1 5">Belongs to the peptidase S8 family.</text>
</comment>
<dbReference type="GO" id="GO:0004252">
    <property type="term" value="F:serine-type endopeptidase activity"/>
    <property type="evidence" value="ECO:0007669"/>
    <property type="project" value="UniProtKB-UniRule"/>
</dbReference>
<dbReference type="EMBL" id="VOBR01000011">
    <property type="protein sequence ID" value="TWP50618.1"/>
    <property type="molecule type" value="Genomic_DNA"/>
</dbReference>
<dbReference type="OrthoDB" id="5240330at2"/>
<dbReference type="PRINTS" id="PR00723">
    <property type="entry name" value="SUBTILISIN"/>
</dbReference>
<dbReference type="Gene3D" id="3.40.50.200">
    <property type="entry name" value="Peptidase S8/S53 domain"/>
    <property type="match status" value="1"/>
</dbReference>
<dbReference type="SUPFAM" id="SSF52743">
    <property type="entry name" value="Subtilisin-like"/>
    <property type="match status" value="1"/>
</dbReference>
<dbReference type="InterPro" id="IPR015500">
    <property type="entry name" value="Peptidase_S8_subtilisin-rel"/>
</dbReference>
<keyword evidence="8" id="KW-1185">Reference proteome</keyword>
<dbReference type="InterPro" id="IPR000209">
    <property type="entry name" value="Peptidase_S8/S53_dom"/>
</dbReference>
<dbReference type="PANTHER" id="PTHR43806:SF11">
    <property type="entry name" value="CEREVISIN-RELATED"/>
    <property type="match status" value="1"/>
</dbReference>
<dbReference type="InterPro" id="IPR036852">
    <property type="entry name" value="Peptidase_S8/S53_dom_sf"/>
</dbReference>
<dbReference type="GO" id="GO:0006508">
    <property type="term" value="P:proteolysis"/>
    <property type="evidence" value="ECO:0007669"/>
    <property type="project" value="UniProtKB-KW"/>
</dbReference>
<feature type="active site" description="Charge relay system" evidence="5">
    <location>
        <position position="76"/>
    </location>
</feature>
<evidence type="ECO:0000256" key="4">
    <source>
        <dbReference type="ARBA" id="ARBA00022825"/>
    </source>
</evidence>
<dbReference type="InterPro" id="IPR023827">
    <property type="entry name" value="Peptidase_S8_Asp-AS"/>
</dbReference>
<dbReference type="PROSITE" id="PS51892">
    <property type="entry name" value="SUBTILASE"/>
    <property type="match status" value="1"/>
</dbReference>
<dbReference type="PROSITE" id="PS00136">
    <property type="entry name" value="SUBTILASE_ASP"/>
    <property type="match status" value="1"/>
</dbReference>
<protein>
    <submittedName>
        <fullName evidence="7">S8 family serine peptidase</fullName>
    </submittedName>
</protein>
<comment type="caution">
    <text evidence="7">The sequence shown here is derived from an EMBL/GenBank/DDBJ whole genome shotgun (WGS) entry which is preliminary data.</text>
</comment>
<reference evidence="7 8" key="1">
    <citation type="submission" date="2019-07" db="EMBL/GenBank/DDBJ databases">
        <title>Lentzea xizangensis sp. nov., isolated from Qinghai-Tibetan Plateau Soils.</title>
        <authorList>
            <person name="Huang J."/>
        </authorList>
    </citation>
    <scope>NUCLEOTIDE SEQUENCE [LARGE SCALE GENOMIC DNA]</scope>
    <source>
        <strain evidence="7 8">FXJ1.1311</strain>
    </source>
</reference>
<evidence type="ECO:0000256" key="2">
    <source>
        <dbReference type="ARBA" id="ARBA00022670"/>
    </source>
</evidence>
<evidence type="ECO:0000256" key="5">
    <source>
        <dbReference type="PROSITE-ProRule" id="PRU01240"/>
    </source>
</evidence>
<accession>A0A563ESV8</accession>
<feature type="domain" description="Peptidase S8/S53" evidence="6">
    <location>
        <begin position="32"/>
        <end position="249"/>
    </location>
</feature>
<evidence type="ECO:0000256" key="1">
    <source>
        <dbReference type="ARBA" id="ARBA00011073"/>
    </source>
</evidence>
<dbReference type="RefSeq" id="WP_146353338.1">
    <property type="nucleotide sequence ID" value="NZ_VOBR01000011.1"/>
</dbReference>
<feature type="active site" description="Charge relay system" evidence="5">
    <location>
        <position position="41"/>
    </location>
</feature>
<evidence type="ECO:0000256" key="3">
    <source>
        <dbReference type="ARBA" id="ARBA00022801"/>
    </source>
</evidence>
<dbReference type="PANTHER" id="PTHR43806">
    <property type="entry name" value="PEPTIDASE S8"/>
    <property type="match status" value="1"/>
</dbReference>
<keyword evidence="3 5" id="KW-0378">Hydrolase</keyword>
<proteinExistence type="inferred from homology"/>
<organism evidence="7 8">
    <name type="scientific">Lentzea tibetensis</name>
    <dbReference type="NCBI Taxonomy" id="2591470"/>
    <lineage>
        <taxon>Bacteria</taxon>
        <taxon>Bacillati</taxon>
        <taxon>Actinomycetota</taxon>
        <taxon>Actinomycetes</taxon>
        <taxon>Pseudonocardiales</taxon>
        <taxon>Pseudonocardiaceae</taxon>
        <taxon>Lentzea</taxon>
    </lineage>
</organism>
<gene>
    <name evidence="7" type="ORF">FKR81_18530</name>
</gene>
<keyword evidence="4 5" id="KW-0720">Serine protease</keyword>
<dbReference type="AlphaFoldDB" id="A0A563ESV8"/>
<dbReference type="InterPro" id="IPR050131">
    <property type="entry name" value="Peptidase_S8_subtilisin-like"/>
</dbReference>
<sequence>MRPAWSWQFDKETSREVTLPVTRDWAWGDATGADVKVAVIDSGVDATHPAVGPVAGAVLVDGRELVEGPHDDAFGHGTACAGIIRRTAPDAEIYSVRVLGTSLSGTGNALLTGLRWALDQGVHVINLSLSTKRREYAAALHELADRAYFGNTVLVAAVNNVPAVSYPAEFSSVISVAACPGDDPFLVRYNPSPPVEFGAPGIGVRVPWPGGGTVTATGNSFAAAHISGLVARILSKHPGLTPFQLKSILHAVSDTPPRHA</sequence>
<feature type="active site" description="Charge relay system" evidence="5">
    <location>
        <position position="220"/>
    </location>
</feature>
<dbReference type="Pfam" id="PF00082">
    <property type="entry name" value="Peptidase_S8"/>
    <property type="match status" value="1"/>
</dbReference>
<name>A0A563ESV8_9PSEU</name>
<evidence type="ECO:0000313" key="7">
    <source>
        <dbReference type="EMBL" id="TWP50618.1"/>
    </source>
</evidence>